<evidence type="ECO:0000313" key="1">
    <source>
        <dbReference type="EMBL" id="ODS00911.1"/>
    </source>
</evidence>
<sequence>METIFAAVVGQRDQVFYVGEENVEDAAKTLLARQPSLSDQSVTFYELPGAQAEFLNLGQGGVLEWPSGTVIRLEKLTGPIAD</sequence>
<name>A0A1E3W541_9HYPH</name>
<protein>
    <submittedName>
        <fullName evidence="1">Uncharacterized protein</fullName>
    </submittedName>
</protein>
<dbReference type="Proteomes" id="UP000094501">
    <property type="component" value="Unassembled WGS sequence"/>
</dbReference>
<comment type="caution">
    <text evidence="1">The sequence shown here is derived from an EMBL/GenBank/DDBJ whole genome shotgun (WGS) entry which is preliminary data.</text>
</comment>
<accession>A0A1E3W541</accession>
<evidence type="ECO:0000313" key="2">
    <source>
        <dbReference type="Proteomes" id="UP000094501"/>
    </source>
</evidence>
<organism evidence="1 2">
    <name type="scientific">Methyloceanibacter methanicus</name>
    <dbReference type="NCBI Taxonomy" id="1774968"/>
    <lineage>
        <taxon>Bacteria</taxon>
        <taxon>Pseudomonadati</taxon>
        <taxon>Pseudomonadota</taxon>
        <taxon>Alphaproteobacteria</taxon>
        <taxon>Hyphomicrobiales</taxon>
        <taxon>Hyphomicrobiaceae</taxon>
        <taxon>Methyloceanibacter</taxon>
    </lineage>
</organism>
<reference evidence="1 2" key="1">
    <citation type="journal article" date="2016" name="Environ. Microbiol.">
        <title>New Methyloceanibacter diversity from North Sea sediments includes methanotroph containing solely the soluble methane monooxygenase.</title>
        <authorList>
            <person name="Vekeman B."/>
            <person name="Kerckhof F.M."/>
            <person name="Cremers G."/>
            <person name="de Vos P."/>
            <person name="Vandamme P."/>
            <person name="Boon N."/>
            <person name="Op den Camp H.J."/>
            <person name="Heylen K."/>
        </authorList>
    </citation>
    <scope>NUCLEOTIDE SEQUENCE [LARGE SCALE GENOMIC DNA]</scope>
    <source>
        <strain evidence="1 2">R-67174</strain>
    </source>
</reference>
<dbReference type="AlphaFoldDB" id="A0A1E3W541"/>
<dbReference type="RefSeq" id="WP_069436176.1">
    <property type="nucleotide sequence ID" value="NZ_LPWG01000003.1"/>
</dbReference>
<keyword evidence="2" id="KW-1185">Reference proteome</keyword>
<dbReference type="EMBL" id="LPWG01000003">
    <property type="protein sequence ID" value="ODS00911.1"/>
    <property type="molecule type" value="Genomic_DNA"/>
</dbReference>
<gene>
    <name evidence="1" type="ORF">AUC68_13345</name>
</gene>
<proteinExistence type="predicted"/>